<accession>Q6M0D9</accession>
<feature type="domain" description="OLD protein-like TOPRIM" evidence="2">
    <location>
        <begin position="426"/>
        <end position="504"/>
    </location>
</feature>
<dbReference type="PANTHER" id="PTHR43581">
    <property type="entry name" value="ATP/GTP PHOSPHATASE"/>
    <property type="match status" value="1"/>
</dbReference>
<evidence type="ECO:0000313" key="3">
    <source>
        <dbReference type="EMBL" id="CAF29888.1"/>
    </source>
</evidence>
<dbReference type="EMBL" id="BX950229">
    <property type="protein sequence ID" value="CAF29888.1"/>
    <property type="molecule type" value="Genomic_DNA"/>
</dbReference>
<dbReference type="KEGG" id="mmp:MMP0332"/>
<dbReference type="Gene3D" id="3.40.50.300">
    <property type="entry name" value="P-loop containing nucleotide triphosphate hydrolases"/>
    <property type="match status" value="1"/>
</dbReference>
<dbReference type="InterPro" id="IPR041685">
    <property type="entry name" value="AAA_GajA/Old/RecF-like"/>
</dbReference>
<proteinExistence type="predicted"/>
<dbReference type="CDD" id="cd01026">
    <property type="entry name" value="TOPRIM_OLD"/>
    <property type="match status" value="1"/>
</dbReference>
<sequence length="626" mass="72327">MYLSKVHIENYRSIKELDLTFDQGKNVIVGKNNAGKSNIIKAIDIVLGERVPDWNKYENISKSDFFNADTSEDILIVCELSKEHGENLKFSNVNNSAFFKVCKSNNEQYHVNDLSDIDRIFYFTSEKGSIDLDSGIYRKIWIGGKNYCKIDYDDEFSNVDRYALVFRARFEENVIKKDLVLLYKKDDEEEWTVGINANSLRGNLIQSAIIPSFRDPKDQLRINNYTWFGKLLKEYTKGRNGEGIKEALKNLATESNQVFEELQKSVCNDNIQIAFPNTSFSVQYNPDPKDQDIYKSALIYVDDGFKSELKDKGSGIQSAMTIGLFNFYIKHIAHNSGSLLAIEEPELYLHPHGRRIISDRLSEFIGEDENQVILTTHSPEFICCANENINLIVVKKDKSESKAYNLQFNDIKTRQILIKKQNSEMFFADAVLLVEGADKYILEEFSKEYGETKQVKSESELLGKNWLNNYNVSIINCGGKTELQKYVAVLNNLSIPNYTLADFDFFRNDLNSYLQFLGFNDLKNELNGLKSKFTFLNKGKCIDDVPDDFKKDVIEYLKKLHEINLYILSGELENFYFKKPYHSKEQGVLELICKTLCENRGITEYVNTDEFEELFDLFLKKCLKLN</sequence>
<dbReference type="Pfam" id="PF13175">
    <property type="entry name" value="AAA_15"/>
    <property type="match status" value="1"/>
</dbReference>
<name>Q6M0D9_METMP</name>
<dbReference type="InterPro" id="IPR034139">
    <property type="entry name" value="TOPRIM_OLD"/>
</dbReference>
<reference evidence="3 4" key="1">
    <citation type="journal article" date="2004" name="J. Bacteriol.">
        <title>Complete genome sequence of the genetically tractable hydrogenotrophic methanogen Methanococcus maripaludis.</title>
        <authorList>
            <person name="Hendrickson E.L."/>
            <person name="Kaul R."/>
            <person name="Zhou Y."/>
            <person name="Bovee D."/>
            <person name="Chapman P."/>
            <person name="Chung J."/>
            <person name="Conway de Macario E."/>
            <person name="Dodsworth J.A."/>
            <person name="Gillett W."/>
            <person name="Graham D.E."/>
            <person name="Hackett M."/>
            <person name="Haydock A.K."/>
            <person name="Kang A."/>
            <person name="Land M.L."/>
            <person name="Levy R."/>
            <person name="Lie T.J."/>
            <person name="Major T.A."/>
            <person name="Moore B.C."/>
            <person name="Porat I."/>
            <person name="Palmeiri A."/>
            <person name="Rouse G."/>
            <person name="Saenphimmachak C."/>
            <person name="Soll D."/>
            <person name="Van Dien S."/>
            <person name="Wang T."/>
            <person name="Whitman W.B."/>
            <person name="Xia Q."/>
            <person name="Zhang Y."/>
            <person name="Larimer F.W."/>
            <person name="Olson M.V."/>
            <person name="Leigh J.A."/>
        </authorList>
    </citation>
    <scope>NUCLEOTIDE SEQUENCE [LARGE SCALE GENOMIC DNA]</scope>
    <source>
        <strain evidence="4">S2 / LL</strain>
    </source>
</reference>
<dbReference type="RefSeq" id="WP_011170276.1">
    <property type="nucleotide sequence ID" value="NC_005791.1"/>
</dbReference>
<dbReference type="PANTHER" id="PTHR43581:SF4">
    <property type="entry name" value="ATP_GTP PHOSPHATASE"/>
    <property type="match status" value="1"/>
</dbReference>
<dbReference type="GeneID" id="2762349"/>
<dbReference type="InterPro" id="IPR027417">
    <property type="entry name" value="P-loop_NTPase"/>
</dbReference>
<organism evidence="4">
    <name type="scientific">Methanococcus maripaludis (strain DSM 14266 / JCM 13030 / NBRC 101832 / S2 / LL)</name>
    <dbReference type="NCBI Taxonomy" id="267377"/>
    <lineage>
        <taxon>Archaea</taxon>
        <taxon>Methanobacteriati</taxon>
        <taxon>Methanobacteriota</taxon>
        <taxon>Methanomada group</taxon>
        <taxon>Methanococci</taxon>
        <taxon>Methanococcales</taxon>
        <taxon>Methanococcaceae</taxon>
        <taxon>Methanococcus</taxon>
    </lineage>
</organism>
<evidence type="ECO:0000259" key="2">
    <source>
        <dbReference type="Pfam" id="PF20469"/>
    </source>
</evidence>
<dbReference type="STRING" id="267377.MMP0332"/>
<evidence type="ECO:0000313" key="4">
    <source>
        <dbReference type="Proteomes" id="UP000000590"/>
    </source>
</evidence>
<dbReference type="SUPFAM" id="SSF52540">
    <property type="entry name" value="P-loop containing nucleoside triphosphate hydrolases"/>
    <property type="match status" value="1"/>
</dbReference>
<keyword evidence="4" id="KW-1185">Reference proteome</keyword>
<dbReference type="AlphaFoldDB" id="Q6M0D9"/>
<dbReference type="InterPro" id="IPR051396">
    <property type="entry name" value="Bact_Antivir_Def_Nuclease"/>
</dbReference>
<protein>
    <submittedName>
        <fullName evidence="3">Uncharacterized protein</fullName>
    </submittedName>
</protein>
<dbReference type="HOGENOM" id="CLU_397221_0_0_2"/>
<dbReference type="PATRIC" id="fig|267377.15.peg.335"/>
<dbReference type="Proteomes" id="UP000000590">
    <property type="component" value="Chromosome"/>
</dbReference>
<gene>
    <name evidence="3" type="ordered locus">MMP0332</name>
</gene>
<dbReference type="Pfam" id="PF20469">
    <property type="entry name" value="OLD-like_TOPRIM"/>
    <property type="match status" value="1"/>
</dbReference>
<dbReference type="eggNOG" id="arCOG03235">
    <property type="taxonomic scope" value="Archaea"/>
</dbReference>
<dbReference type="OrthoDB" id="25344at2157"/>
<feature type="domain" description="Endonuclease GajA/Old nuclease/RecF-like AAA" evidence="1">
    <location>
        <begin position="1"/>
        <end position="382"/>
    </location>
</feature>
<evidence type="ECO:0000259" key="1">
    <source>
        <dbReference type="Pfam" id="PF13175"/>
    </source>
</evidence>
<dbReference type="EnsemblBacteria" id="CAF29888">
    <property type="protein sequence ID" value="CAF29888"/>
    <property type="gene ID" value="MMP0332"/>
</dbReference>